<keyword evidence="2 6" id="KW-0812">Transmembrane</keyword>
<evidence type="ECO:0000259" key="9">
    <source>
        <dbReference type="PROSITE" id="PS50990"/>
    </source>
</evidence>
<dbReference type="InterPro" id="IPR014710">
    <property type="entry name" value="RmlC-like_jellyroll"/>
</dbReference>
<dbReference type="EMBL" id="VGLS01000215">
    <property type="protein sequence ID" value="MBM3223876.1"/>
    <property type="molecule type" value="Genomic_DNA"/>
</dbReference>
<dbReference type="PANTHER" id="PTHR24567:SF74">
    <property type="entry name" value="HTH-TYPE TRANSCRIPTIONAL REGULATOR ARCR"/>
    <property type="match status" value="1"/>
</dbReference>
<feature type="domain" description="ABC transmembrane type-1" evidence="8">
    <location>
        <begin position="478"/>
        <end position="744"/>
    </location>
</feature>
<accession>A0A938B267</accession>
<gene>
    <name evidence="10" type="ORF">FJZ47_08760</name>
</gene>
<dbReference type="GO" id="GO:0005829">
    <property type="term" value="C:cytosol"/>
    <property type="evidence" value="ECO:0007669"/>
    <property type="project" value="TreeGrafter"/>
</dbReference>
<dbReference type="PROSITE" id="PS00889">
    <property type="entry name" value="CNMP_BINDING_2"/>
    <property type="match status" value="1"/>
</dbReference>
<name>A0A938B267_UNCTE</name>
<dbReference type="InterPro" id="IPR036640">
    <property type="entry name" value="ABC1_TM_sf"/>
</dbReference>
<dbReference type="Proteomes" id="UP000712673">
    <property type="component" value="Unassembled WGS sequence"/>
</dbReference>
<evidence type="ECO:0000256" key="3">
    <source>
        <dbReference type="ARBA" id="ARBA00022989"/>
    </source>
</evidence>
<evidence type="ECO:0000259" key="8">
    <source>
        <dbReference type="PROSITE" id="PS50929"/>
    </source>
</evidence>
<comment type="subcellular location">
    <subcellularLocation>
        <location evidence="1">Cell membrane</location>
        <topology evidence="1">Multi-pass membrane protein</topology>
    </subcellularLocation>
</comment>
<dbReference type="PROSITE" id="PS50929">
    <property type="entry name" value="ABC_TM1F"/>
    <property type="match status" value="1"/>
</dbReference>
<evidence type="ECO:0000256" key="4">
    <source>
        <dbReference type="ARBA" id="ARBA00023136"/>
    </source>
</evidence>
<feature type="transmembrane region" description="Helical" evidence="6">
    <location>
        <begin position="514"/>
        <end position="538"/>
    </location>
</feature>
<dbReference type="CDD" id="cd18568">
    <property type="entry name" value="ABC_6TM_HetC_like"/>
    <property type="match status" value="1"/>
</dbReference>
<feature type="compositionally biased region" description="Low complexity" evidence="5">
    <location>
        <begin position="297"/>
        <end position="309"/>
    </location>
</feature>
<dbReference type="Gene3D" id="3.90.70.10">
    <property type="entry name" value="Cysteine proteinases"/>
    <property type="match status" value="1"/>
</dbReference>
<dbReference type="Pfam" id="PF00664">
    <property type="entry name" value="ABC_membrane"/>
    <property type="match status" value="1"/>
</dbReference>
<dbReference type="SMART" id="SM00100">
    <property type="entry name" value="cNMP"/>
    <property type="match status" value="2"/>
</dbReference>
<dbReference type="InterPro" id="IPR005074">
    <property type="entry name" value="Peptidase_C39"/>
</dbReference>
<dbReference type="InterPro" id="IPR050397">
    <property type="entry name" value="Env_Response_Regulators"/>
</dbReference>
<feature type="domain" description="Cyclic nucleotide-binding" evidence="7">
    <location>
        <begin position="15"/>
        <end position="135"/>
    </location>
</feature>
<dbReference type="PROSITE" id="PS50990">
    <property type="entry name" value="PEPTIDASE_C39"/>
    <property type="match status" value="1"/>
</dbReference>
<evidence type="ECO:0000313" key="11">
    <source>
        <dbReference type="Proteomes" id="UP000712673"/>
    </source>
</evidence>
<dbReference type="AlphaFoldDB" id="A0A938B267"/>
<dbReference type="PANTHER" id="PTHR24567">
    <property type="entry name" value="CRP FAMILY TRANSCRIPTIONAL REGULATORY PROTEIN"/>
    <property type="match status" value="1"/>
</dbReference>
<dbReference type="CDD" id="cd00038">
    <property type="entry name" value="CAP_ED"/>
    <property type="match status" value="2"/>
</dbReference>
<dbReference type="GO" id="GO:0140359">
    <property type="term" value="F:ABC-type transporter activity"/>
    <property type="evidence" value="ECO:0007669"/>
    <property type="project" value="InterPro"/>
</dbReference>
<dbReference type="SUPFAM" id="SSF51206">
    <property type="entry name" value="cAMP-binding domain-like"/>
    <property type="match status" value="2"/>
</dbReference>
<sequence>MSTEQLKPLLQKHMVFSILDDARLQVLMGKMETCVFPMGENIVHQGEMGDCAYLILSGKARVLQPNSEGKTVTLATLGSGDLFGERTIITQEPRIATVRAAEDVTAFRISHDDFAHLLEGSPELQGYFSQVFHEYAAINFLRVKTCLQVLPPQQIVALMKHCRTVSASKGQLLYDDATPEPCLYIIHTGAVQIVGEHAGDADVLADLGVGDHFGERALLQAPTRQARMLAAYDTTCFVLDYTHLAPLLESTPKLRENLRARLEHDEQNAALQRQFGLKPPPRSAPQELTYVAPPTPTATATAAPTAAPPGSRRKARRFRRYPWLRQHDETDCGAACLAMVSRYYGVRLAVGRLRDLIQVGQEGASMYNLAAGAEALGYSTRAVQTDTSYLPTLELPAIAHWKGYHYVVVYEVTESTVIVGDPAIGLLRLSRQEFAAGWTGRILLLRATARLHEAEPARTSLGRFWPLLKPYKYLLTEVLLASLVLELLGLASPIFTQTIVDKVLVHGNVSMLNIMLGGMVIVGVSRALTGLLRQYLLIYISSRLGMHMAADLFQQILQLPFRYFRSRTIGDLLTRFGDSVKVRQLLTGASIATILDVLMIVVYLSLMLYYNAKLTGVSLIFLPIFAGVLICVTPIMRRNNQDIFRKQASSQSTLVEAVESIETIKVTAAELPRRWLYENQLVQHVNTVYQAARLAMVLNTLSGALQMFSQTILLWYGAHLVLNAELTVGQLMAFQSLLGMVMTQ</sequence>
<dbReference type="GO" id="GO:0005886">
    <property type="term" value="C:plasma membrane"/>
    <property type="evidence" value="ECO:0007669"/>
    <property type="project" value="UniProtKB-SubCell"/>
</dbReference>
<evidence type="ECO:0000256" key="1">
    <source>
        <dbReference type="ARBA" id="ARBA00004651"/>
    </source>
</evidence>
<protein>
    <submittedName>
        <fullName evidence="10">Cyclic nucleotide-binding domain-containing protein</fullName>
    </submittedName>
</protein>
<feature type="transmembrane region" description="Helical" evidence="6">
    <location>
        <begin position="585"/>
        <end position="610"/>
    </location>
</feature>
<dbReference type="Pfam" id="PF00027">
    <property type="entry name" value="cNMP_binding"/>
    <property type="match status" value="2"/>
</dbReference>
<dbReference type="Pfam" id="PF03412">
    <property type="entry name" value="Peptidase_C39"/>
    <property type="match status" value="1"/>
</dbReference>
<dbReference type="InterPro" id="IPR011527">
    <property type="entry name" value="ABC1_TM_dom"/>
</dbReference>
<organism evidence="10 11">
    <name type="scientific">Tectimicrobiota bacterium</name>
    <dbReference type="NCBI Taxonomy" id="2528274"/>
    <lineage>
        <taxon>Bacteria</taxon>
        <taxon>Pseudomonadati</taxon>
        <taxon>Nitrospinota/Tectimicrobiota group</taxon>
        <taxon>Candidatus Tectimicrobiota</taxon>
    </lineage>
</organism>
<evidence type="ECO:0000259" key="7">
    <source>
        <dbReference type="PROSITE" id="PS50042"/>
    </source>
</evidence>
<feature type="transmembrane region" description="Helical" evidence="6">
    <location>
        <begin position="473"/>
        <end position="494"/>
    </location>
</feature>
<dbReference type="GO" id="GO:0003700">
    <property type="term" value="F:DNA-binding transcription factor activity"/>
    <property type="evidence" value="ECO:0007669"/>
    <property type="project" value="TreeGrafter"/>
</dbReference>
<evidence type="ECO:0000313" key="10">
    <source>
        <dbReference type="EMBL" id="MBM3223876.1"/>
    </source>
</evidence>
<dbReference type="SUPFAM" id="SSF90123">
    <property type="entry name" value="ABC transporter transmembrane region"/>
    <property type="match status" value="1"/>
</dbReference>
<evidence type="ECO:0000256" key="6">
    <source>
        <dbReference type="SAM" id="Phobius"/>
    </source>
</evidence>
<dbReference type="InterPro" id="IPR018490">
    <property type="entry name" value="cNMP-bd_dom_sf"/>
</dbReference>
<dbReference type="GO" id="GO:0005524">
    <property type="term" value="F:ATP binding"/>
    <property type="evidence" value="ECO:0007669"/>
    <property type="project" value="InterPro"/>
</dbReference>
<keyword evidence="3 6" id="KW-1133">Transmembrane helix</keyword>
<dbReference type="CDD" id="cd02418">
    <property type="entry name" value="Peptidase_C39B"/>
    <property type="match status" value="1"/>
</dbReference>
<feature type="domain" description="Cyclic nucleotide-binding" evidence="7">
    <location>
        <begin position="146"/>
        <end position="265"/>
    </location>
</feature>
<reference evidence="10" key="1">
    <citation type="submission" date="2019-03" db="EMBL/GenBank/DDBJ databases">
        <title>Lake Tanganyika Metagenome-Assembled Genomes (MAGs).</title>
        <authorList>
            <person name="Tran P."/>
        </authorList>
    </citation>
    <scope>NUCLEOTIDE SEQUENCE</scope>
    <source>
        <strain evidence="10">K_DeepCast_65m_m2_066</strain>
    </source>
</reference>
<comment type="caution">
    <text evidence="10">The sequence shown here is derived from an EMBL/GenBank/DDBJ whole genome shotgun (WGS) entry which is preliminary data.</text>
</comment>
<dbReference type="GO" id="GO:0006508">
    <property type="term" value="P:proteolysis"/>
    <property type="evidence" value="ECO:0007669"/>
    <property type="project" value="InterPro"/>
</dbReference>
<evidence type="ECO:0000256" key="2">
    <source>
        <dbReference type="ARBA" id="ARBA00022692"/>
    </source>
</evidence>
<dbReference type="InterPro" id="IPR000595">
    <property type="entry name" value="cNMP-bd_dom"/>
</dbReference>
<dbReference type="GO" id="GO:0008233">
    <property type="term" value="F:peptidase activity"/>
    <property type="evidence" value="ECO:0007669"/>
    <property type="project" value="InterPro"/>
</dbReference>
<dbReference type="InterPro" id="IPR018488">
    <property type="entry name" value="cNMP-bd_CS"/>
</dbReference>
<dbReference type="PROSITE" id="PS50042">
    <property type="entry name" value="CNMP_BINDING_3"/>
    <property type="match status" value="2"/>
</dbReference>
<dbReference type="Gene3D" id="1.20.1560.10">
    <property type="entry name" value="ABC transporter type 1, transmembrane domain"/>
    <property type="match status" value="1"/>
</dbReference>
<feature type="domain" description="Peptidase C39" evidence="9">
    <location>
        <begin position="326"/>
        <end position="445"/>
    </location>
</feature>
<dbReference type="Gene3D" id="2.60.120.10">
    <property type="entry name" value="Jelly Rolls"/>
    <property type="match status" value="2"/>
</dbReference>
<evidence type="ECO:0000256" key="5">
    <source>
        <dbReference type="SAM" id="MobiDB-lite"/>
    </source>
</evidence>
<feature type="transmembrane region" description="Helical" evidence="6">
    <location>
        <begin position="616"/>
        <end position="636"/>
    </location>
</feature>
<proteinExistence type="predicted"/>
<keyword evidence="4 6" id="KW-0472">Membrane</keyword>
<feature type="region of interest" description="Disordered" evidence="5">
    <location>
        <begin position="293"/>
        <end position="314"/>
    </location>
</feature>